<proteinExistence type="predicted"/>
<reference evidence="1" key="1">
    <citation type="submission" date="2018-05" db="EMBL/GenBank/DDBJ databases">
        <authorList>
            <person name="Lanie J.A."/>
            <person name="Ng W.-L."/>
            <person name="Kazmierczak K.M."/>
            <person name="Andrzejewski T.M."/>
            <person name="Davidsen T.M."/>
            <person name="Wayne K.J."/>
            <person name="Tettelin H."/>
            <person name="Glass J.I."/>
            <person name="Rusch D."/>
            <person name="Podicherti R."/>
            <person name="Tsui H.-C.T."/>
            <person name="Winkler M.E."/>
        </authorList>
    </citation>
    <scope>NUCLEOTIDE SEQUENCE</scope>
</reference>
<gene>
    <name evidence="1" type="ORF">METZ01_LOCUS366541</name>
</gene>
<name>A0A382SWT3_9ZZZZ</name>
<dbReference type="EMBL" id="UINC01131775">
    <property type="protein sequence ID" value="SVD13687.1"/>
    <property type="molecule type" value="Genomic_DNA"/>
</dbReference>
<protein>
    <submittedName>
        <fullName evidence="1">Uncharacterized protein</fullName>
    </submittedName>
</protein>
<dbReference type="AlphaFoldDB" id="A0A382SWT3"/>
<dbReference type="SUPFAM" id="SSF53223">
    <property type="entry name" value="Aminoacid dehydrogenase-like, N-terminal domain"/>
    <property type="match status" value="1"/>
</dbReference>
<feature type="non-terminal residue" evidence="1">
    <location>
        <position position="80"/>
    </location>
</feature>
<dbReference type="Gene3D" id="3.40.50.10860">
    <property type="entry name" value="Leucine Dehydrogenase, chain A, domain 1"/>
    <property type="match status" value="1"/>
</dbReference>
<sequence length="80" mass="9050">MIKLPKKLNAEILPTNVPSNRFKTEDDGIPELKVRFIDSFTGHIWGYLVVDNTRRGTSVGGIRLAEDLTLEEMSRLAYAM</sequence>
<organism evidence="1">
    <name type="scientific">marine metagenome</name>
    <dbReference type="NCBI Taxonomy" id="408172"/>
    <lineage>
        <taxon>unclassified sequences</taxon>
        <taxon>metagenomes</taxon>
        <taxon>ecological metagenomes</taxon>
    </lineage>
</organism>
<evidence type="ECO:0000313" key="1">
    <source>
        <dbReference type="EMBL" id="SVD13687.1"/>
    </source>
</evidence>
<accession>A0A382SWT3</accession>
<dbReference type="InterPro" id="IPR046346">
    <property type="entry name" value="Aminoacid_DH-like_N_sf"/>
</dbReference>
<feature type="non-terminal residue" evidence="1">
    <location>
        <position position="1"/>
    </location>
</feature>